<dbReference type="GO" id="GO:0006457">
    <property type="term" value="P:protein folding"/>
    <property type="evidence" value="ECO:0007669"/>
    <property type="project" value="InterPro"/>
</dbReference>
<reference evidence="3 4" key="1">
    <citation type="submission" date="2020-07" db="EMBL/GenBank/DDBJ databases">
        <title>Genome of Haloechinothrix sp.</title>
        <authorList>
            <person name="Tang S.-K."/>
            <person name="Yang L."/>
            <person name="Zhu W.-Y."/>
        </authorList>
    </citation>
    <scope>NUCLEOTIDE SEQUENCE [LARGE SCALE GENOMIC DNA]</scope>
    <source>
        <strain evidence="3 4">YIM 98757</strain>
    </source>
</reference>
<evidence type="ECO:0000313" key="4">
    <source>
        <dbReference type="Proteomes" id="UP000582974"/>
    </source>
</evidence>
<dbReference type="Gene3D" id="2.30.22.10">
    <property type="entry name" value="Head domain of nucleotide exchange factor GrpE"/>
    <property type="match status" value="1"/>
</dbReference>
<feature type="region of interest" description="Disordered" evidence="2">
    <location>
        <begin position="1"/>
        <end position="43"/>
    </location>
</feature>
<dbReference type="AlphaFoldDB" id="A0A838A6H4"/>
<dbReference type="GO" id="GO:0000774">
    <property type="term" value="F:adenyl-nucleotide exchange factor activity"/>
    <property type="evidence" value="ECO:0007669"/>
    <property type="project" value="InterPro"/>
</dbReference>
<accession>A0A838A6H4</accession>
<protein>
    <submittedName>
        <fullName evidence="3">Nucleotide exchange factor GrpE</fullName>
    </submittedName>
</protein>
<organism evidence="3 4">
    <name type="scientific">Haloechinothrix aidingensis</name>
    <dbReference type="NCBI Taxonomy" id="2752311"/>
    <lineage>
        <taxon>Bacteria</taxon>
        <taxon>Bacillati</taxon>
        <taxon>Actinomycetota</taxon>
        <taxon>Actinomycetes</taxon>
        <taxon>Pseudonocardiales</taxon>
        <taxon>Pseudonocardiaceae</taxon>
        <taxon>Haloechinothrix</taxon>
    </lineage>
</organism>
<sequence length="143" mass="14906">MAGMAPSFRRRTRVPASTGHAEPVGRAGGTDRAAAPSERDMRQLEDDRRALIELCLYAIDRARSGGVAGRLEEGLAEVGVTAVRPDGARFDPSVHEAGGTVSTVDGTLDGVIAETEVAGFVDGETVLRVPVVTVYTVDGSAAR</sequence>
<keyword evidence="4" id="KW-1185">Reference proteome</keyword>
<dbReference type="GO" id="GO:0051087">
    <property type="term" value="F:protein-folding chaperone binding"/>
    <property type="evidence" value="ECO:0007669"/>
    <property type="project" value="InterPro"/>
</dbReference>
<dbReference type="EMBL" id="JACCKD010000001">
    <property type="protein sequence ID" value="MBA0123967.1"/>
    <property type="molecule type" value="Genomic_DNA"/>
</dbReference>
<dbReference type="SUPFAM" id="SSF51064">
    <property type="entry name" value="Head domain of nucleotide exchange factor GrpE"/>
    <property type="match status" value="1"/>
</dbReference>
<evidence type="ECO:0000256" key="1">
    <source>
        <dbReference type="ARBA" id="ARBA00023186"/>
    </source>
</evidence>
<proteinExistence type="predicted"/>
<comment type="caution">
    <text evidence="3">The sequence shown here is derived from an EMBL/GenBank/DDBJ whole genome shotgun (WGS) entry which is preliminary data.</text>
</comment>
<dbReference type="GO" id="GO:0042803">
    <property type="term" value="F:protein homodimerization activity"/>
    <property type="evidence" value="ECO:0007669"/>
    <property type="project" value="InterPro"/>
</dbReference>
<dbReference type="Pfam" id="PF01025">
    <property type="entry name" value="GrpE"/>
    <property type="match status" value="1"/>
</dbReference>
<evidence type="ECO:0000313" key="3">
    <source>
        <dbReference type="EMBL" id="MBA0123967.1"/>
    </source>
</evidence>
<dbReference type="InterPro" id="IPR000740">
    <property type="entry name" value="GrpE"/>
</dbReference>
<gene>
    <name evidence="3" type="primary">grpE</name>
    <name evidence="3" type="ORF">H0B56_00230</name>
</gene>
<name>A0A838A6H4_9PSEU</name>
<keyword evidence="1" id="KW-0143">Chaperone</keyword>
<dbReference type="Proteomes" id="UP000582974">
    <property type="component" value="Unassembled WGS sequence"/>
</dbReference>
<dbReference type="InterPro" id="IPR009012">
    <property type="entry name" value="GrpE_head"/>
</dbReference>
<evidence type="ECO:0000256" key="2">
    <source>
        <dbReference type="SAM" id="MobiDB-lite"/>
    </source>
</evidence>